<feature type="transmembrane region" description="Helical" evidence="1">
    <location>
        <begin position="26"/>
        <end position="45"/>
    </location>
</feature>
<dbReference type="Proteomes" id="UP001228049">
    <property type="component" value="Unassembled WGS sequence"/>
</dbReference>
<comment type="caution">
    <text evidence="4">The sequence shown here is derived from an EMBL/GenBank/DDBJ whole genome shotgun (WGS) entry which is preliminary data.</text>
</comment>
<evidence type="ECO:0000259" key="3">
    <source>
        <dbReference type="PROSITE" id="PS50041"/>
    </source>
</evidence>
<sequence>MVSVVYCIVLLCLTSALWMEAEIALGAAAVVGLGLVVAVSATGLIERTGLLLRDIAFTSEESGFYPIDPRVLPNQMEGAWMWSDGSRFSFRHWGRGEPNNHRGREDCMEMNFRGRNYVNDANCRDRLGFVCSSFLE</sequence>
<proteinExistence type="predicted"/>
<organism evidence="4 5">
    <name type="scientific">Dissostichus eleginoides</name>
    <name type="common">Patagonian toothfish</name>
    <name type="synonym">Dissostichus amissus</name>
    <dbReference type="NCBI Taxonomy" id="100907"/>
    <lineage>
        <taxon>Eukaryota</taxon>
        <taxon>Metazoa</taxon>
        <taxon>Chordata</taxon>
        <taxon>Craniata</taxon>
        <taxon>Vertebrata</taxon>
        <taxon>Euteleostomi</taxon>
        <taxon>Actinopterygii</taxon>
        <taxon>Neopterygii</taxon>
        <taxon>Teleostei</taxon>
        <taxon>Neoteleostei</taxon>
        <taxon>Acanthomorphata</taxon>
        <taxon>Eupercaria</taxon>
        <taxon>Perciformes</taxon>
        <taxon>Notothenioidei</taxon>
        <taxon>Nototheniidae</taxon>
        <taxon>Dissostichus</taxon>
    </lineage>
</organism>
<dbReference type="AlphaFoldDB" id="A0AAD9BZE0"/>
<dbReference type="SUPFAM" id="SSF56436">
    <property type="entry name" value="C-type lectin-like"/>
    <property type="match status" value="1"/>
</dbReference>
<evidence type="ECO:0000256" key="1">
    <source>
        <dbReference type="SAM" id="Phobius"/>
    </source>
</evidence>
<name>A0AAD9BZE0_DISEL</name>
<feature type="chain" id="PRO_5042008534" evidence="2">
    <location>
        <begin position="17"/>
        <end position="136"/>
    </location>
</feature>
<dbReference type="InterPro" id="IPR050111">
    <property type="entry name" value="C-type_lectin/snaclec_domain"/>
</dbReference>
<keyword evidence="1" id="KW-1133">Transmembrane helix</keyword>
<keyword evidence="5" id="KW-1185">Reference proteome</keyword>
<dbReference type="PANTHER" id="PTHR22803">
    <property type="entry name" value="MANNOSE, PHOSPHOLIPASE, LECTIN RECEPTOR RELATED"/>
    <property type="match status" value="1"/>
</dbReference>
<dbReference type="EMBL" id="JASDAP010000015">
    <property type="protein sequence ID" value="KAK1891496.1"/>
    <property type="molecule type" value="Genomic_DNA"/>
</dbReference>
<reference evidence="4" key="1">
    <citation type="submission" date="2023-04" db="EMBL/GenBank/DDBJ databases">
        <title>Chromosome-level genome of Chaenocephalus aceratus.</title>
        <authorList>
            <person name="Park H."/>
        </authorList>
    </citation>
    <scope>NUCLEOTIDE SEQUENCE</scope>
    <source>
        <strain evidence="4">DE</strain>
        <tissue evidence="4">Muscle</tissue>
    </source>
</reference>
<dbReference type="InterPro" id="IPR016186">
    <property type="entry name" value="C-type_lectin-like/link_sf"/>
</dbReference>
<evidence type="ECO:0000256" key="2">
    <source>
        <dbReference type="SAM" id="SignalP"/>
    </source>
</evidence>
<feature type="domain" description="C-type lectin" evidence="3">
    <location>
        <begin position="6"/>
        <end position="132"/>
    </location>
</feature>
<dbReference type="Pfam" id="PF00059">
    <property type="entry name" value="Lectin_C"/>
    <property type="match status" value="1"/>
</dbReference>
<gene>
    <name evidence="4" type="ORF">KUDE01_010324</name>
</gene>
<dbReference type="PROSITE" id="PS50041">
    <property type="entry name" value="C_TYPE_LECTIN_2"/>
    <property type="match status" value="1"/>
</dbReference>
<dbReference type="InterPro" id="IPR001304">
    <property type="entry name" value="C-type_lectin-like"/>
</dbReference>
<protein>
    <submittedName>
        <fullName evidence="4">Galactose-specific lectin nattectin</fullName>
    </submittedName>
</protein>
<accession>A0AAD9BZE0</accession>
<dbReference type="InterPro" id="IPR016187">
    <property type="entry name" value="CTDL_fold"/>
</dbReference>
<keyword evidence="2" id="KW-0732">Signal</keyword>
<keyword evidence="1" id="KW-0812">Transmembrane</keyword>
<evidence type="ECO:0000313" key="5">
    <source>
        <dbReference type="Proteomes" id="UP001228049"/>
    </source>
</evidence>
<feature type="signal peptide" evidence="2">
    <location>
        <begin position="1"/>
        <end position="16"/>
    </location>
</feature>
<keyword evidence="1" id="KW-0472">Membrane</keyword>
<dbReference type="Gene3D" id="3.10.100.10">
    <property type="entry name" value="Mannose-Binding Protein A, subunit A"/>
    <property type="match status" value="1"/>
</dbReference>
<evidence type="ECO:0000313" key="4">
    <source>
        <dbReference type="EMBL" id="KAK1891496.1"/>
    </source>
</evidence>